<proteinExistence type="predicted"/>
<evidence type="ECO:0000259" key="3">
    <source>
        <dbReference type="Pfam" id="PF07596"/>
    </source>
</evidence>
<dbReference type="InterPro" id="IPR000983">
    <property type="entry name" value="Bac_GSPG_pilin"/>
</dbReference>
<keyword evidence="2" id="KW-0812">Transmembrane</keyword>
<dbReference type="InterPro" id="IPR012902">
    <property type="entry name" value="N_methyl_site"/>
</dbReference>
<dbReference type="PANTHER" id="PTHR30093">
    <property type="entry name" value="GENERAL SECRETION PATHWAY PROTEIN G"/>
    <property type="match status" value="1"/>
</dbReference>
<dbReference type="InterPro" id="IPR011453">
    <property type="entry name" value="DUF1559"/>
</dbReference>
<evidence type="ECO:0000313" key="4">
    <source>
        <dbReference type="EMBL" id="GAN31683.1"/>
    </source>
</evidence>
<dbReference type="Pfam" id="PF07963">
    <property type="entry name" value="N_methyl"/>
    <property type="match status" value="1"/>
</dbReference>
<evidence type="ECO:0000256" key="1">
    <source>
        <dbReference type="ARBA" id="ARBA00022481"/>
    </source>
</evidence>
<sequence>MKKKRGRAGFTLIELLVVIAIIGILAGILLPALTRARESARRTQCASNLKQIGLALNMYANDNNEAFPTGGASGTTASDSTTKEDELESLGKLFDGYITDRKVFRCPSDSSVSETSALALTTDPNSFISSRCSYGYDDNHTAGNDPGVAIAADALGTGTTLSDNHNQKGQNVLYIDGHVEWKGTSTCGYYGSSTTGYIYDNIWENYSNSSHSLQSSVGTDTVIMQ</sequence>
<dbReference type="PROSITE" id="PS00409">
    <property type="entry name" value="PROKAR_NTER_METHYL"/>
    <property type="match status" value="1"/>
</dbReference>
<comment type="caution">
    <text evidence="4">The sequence shown here is derived from an EMBL/GenBank/DDBJ whole genome shotgun (WGS) entry which is preliminary data.</text>
</comment>
<reference evidence="5" key="1">
    <citation type="journal article" date="2015" name="Genome Announc.">
        <title>Draft Genome Sequence of an Anaerobic Ammonium-Oxidizing Bacterium, "Candidatus Brocadia sinica".</title>
        <authorList>
            <person name="Oshiki M."/>
            <person name="Shinyako-Hata K."/>
            <person name="Satoh H."/>
            <person name="Okabe S."/>
        </authorList>
    </citation>
    <scope>NUCLEOTIDE SEQUENCE [LARGE SCALE GENOMIC DNA]</scope>
    <source>
        <strain evidence="5">JPN1</strain>
    </source>
</reference>
<dbReference type="PANTHER" id="PTHR30093:SF2">
    <property type="entry name" value="TYPE II SECRETION SYSTEM PROTEIN H"/>
    <property type="match status" value="1"/>
</dbReference>
<name>A0ABQ0JSI4_9BACT</name>
<dbReference type="EMBL" id="BAFN01000001">
    <property type="protein sequence ID" value="GAN31683.1"/>
    <property type="molecule type" value="Genomic_DNA"/>
</dbReference>
<dbReference type="Pfam" id="PF07596">
    <property type="entry name" value="SBP_bac_10"/>
    <property type="match status" value="1"/>
</dbReference>
<organism evidence="4 5">
    <name type="scientific">Candidatus Brocadia sinica JPN1</name>
    <dbReference type="NCBI Taxonomy" id="1197129"/>
    <lineage>
        <taxon>Bacteria</taxon>
        <taxon>Pseudomonadati</taxon>
        <taxon>Planctomycetota</taxon>
        <taxon>Candidatus Brocadiia</taxon>
        <taxon>Candidatus Brocadiales</taxon>
        <taxon>Candidatus Brocadiaceae</taxon>
        <taxon>Candidatus Brocadia</taxon>
    </lineage>
</organism>
<keyword evidence="1" id="KW-0488">Methylation</keyword>
<accession>A0ABQ0JSI4</accession>
<feature type="domain" description="DUF1559" evidence="3">
    <location>
        <begin position="35"/>
        <end position="76"/>
    </location>
</feature>
<evidence type="ECO:0000256" key="2">
    <source>
        <dbReference type="SAM" id="Phobius"/>
    </source>
</evidence>
<protein>
    <recommendedName>
        <fullName evidence="3">DUF1559 domain-containing protein</fullName>
    </recommendedName>
</protein>
<feature type="transmembrane region" description="Helical" evidence="2">
    <location>
        <begin position="12"/>
        <end position="33"/>
    </location>
</feature>
<keyword evidence="2" id="KW-0472">Membrane</keyword>
<dbReference type="SUPFAM" id="SSF54523">
    <property type="entry name" value="Pili subunits"/>
    <property type="match status" value="1"/>
</dbReference>
<keyword evidence="2" id="KW-1133">Transmembrane helix</keyword>
<dbReference type="Gene3D" id="3.30.700.10">
    <property type="entry name" value="Glycoprotein, Type 4 Pilin"/>
    <property type="match status" value="1"/>
</dbReference>
<dbReference type="NCBIfam" id="TIGR02532">
    <property type="entry name" value="IV_pilin_GFxxxE"/>
    <property type="match status" value="1"/>
</dbReference>
<dbReference type="PRINTS" id="PR00813">
    <property type="entry name" value="BCTERIALGSPG"/>
</dbReference>
<dbReference type="RefSeq" id="WP_052561489.1">
    <property type="nucleotide sequence ID" value="NZ_BAFN01000001.1"/>
</dbReference>
<gene>
    <name evidence="4" type="ORF">BROSI_A0185</name>
</gene>
<keyword evidence="5" id="KW-1185">Reference proteome</keyword>
<dbReference type="Proteomes" id="UP000032309">
    <property type="component" value="Unassembled WGS sequence"/>
</dbReference>
<evidence type="ECO:0000313" key="5">
    <source>
        <dbReference type="Proteomes" id="UP000032309"/>
    </source>
</evidence>
<dbReference type="InterPro" id="IPR045584">
    <property type="entry name" value="Pilin-like"/>
</dbReference>